<gene>
    <name evidence="1" type="ORF">RCOM_1962900</name>
</gene>
<proteinExistence type="predicted"/>
<name>B9TM50_RICCO</name>
<feature type="non-terminal residue" evidence="1">
    <location>
        <position position="78"/>
    </location>
</feature>
<evidence type="ECO:0000313" key="2">
    <source>
        <dbReference type="Proteomes" id="UP000008311"/>
    </source>
</evidence>
<accession>B9TM50</accession>
<dbReference type="Proteomes" id="UP000008311">
    <property type="component" value="Unassembled WGS sequence"/>
</dbReference>
<reference evidence="2" key="1">
    <citation type="journal article" date="2010" name="Nat. Biotechnol.">
        <title>Draft genome sequence of the oilseed species Ricinus communis.</title>
        <authorList>
            <person name="Chan A.P."/>
            <person name="Crabtree J."/>
            <person name="Zhao Q."/>
            <person name="Lorenzi H."/>
            <person name="Orvis J."/>
            <person name="Puiu D."/>
            <person name="Melake-Berhan A."/>
            <person name="Jones K.M."/>
            <person name="Redman J."/>
            <person name="Chen G."/>
            <person name="Cahoon E.B."/>
            <person name="Gedil M."/>
            <person name="Stanke M."/>
            <person name="Haas B.J."/>
            <person name="Wortman J.R."/>
            <person name="Fraser-Liggett C.M."/>
            <person name="Ravel J."/>
            <person name="Rabinowicz P.D."/>
        </authorList>
    </citation>
    <scope>NUCLEOTIDE SEQUENCE [LARGE SCALE GENOMIC DNA]</scope>
    <source>
        <strain evidence="2">cv. Hale</strain>
    </source>
</reference>
<dbReference type="EMBL" id="EQ988160">
    <property type="protein sequence ID" value="EEF23063.1"/>
    <property type="molecule type" value="Genomic_DNA"/>
</dbReference>
<keyword evidence="2" id="KW-1185">Reference proteome</keyword>
<organism evidence="1 2">
    <name type="scientific">Ricinus communis</name>
    <name type="common">Castor bean</name>
    <dbReference type="NCBI Taxonomy" id="3988"/>
    <lineage>
        <taxon>Eukaryota</taxon>
        <taxon>Viridiplantae</taxon>
        <taxon>Streptophyta</taxon>
        <taxon>Embryophyta</taxon>
        <taxon>Tracheophyta</taxon>
        <taxon>Spermatophyta</taxon>
        <taxon>Magnoliopsida</taxon>
        <taxon>eudicotyledons</taxon>
        <taxon>Gunneridae</taxon>
        <taxon>Pentapetalae</taxon>
        <taxon>rosids</taxon>
        <taxon>fabids</taxon>
        <taxon>Malpighiales</taxon>
        <taxon>Euphorbiaceae</taxon>
        <taxon>Acalyphoideae</taxon>
        <taxon>Acalypheae</taxon>
        <taxon>Ricinus</taxon>
    </lineage>
</organism>
<dbReference type="AlphaFoldDB" id="B9TM50"/>
<protein>
    <submittedName>
        <fullName evidence="1">Uncharacterized protein</fullName>
    </submittedName>
</protein>
<sequence length="78" mass="8493">MQSEVDEVLSRKIGAFRAPAFAKMRLIGANCAEFAHMRIGGVMKGSTLTRADLCEAVHEEVGLTRQDCAGLVERTLDL</sequence>
<evidence type="ECO:0000313" key="1">
    <source>
        <dbReference type="EMBL" id="EEF23063.1"/>
    </source>
</evidence>
<dbReference type="InParanoid" id="B9TM50"/>